<keyword evidence="1" id="KW-0732">Signal</keyword>
<dbReference type="Gene3D" id="2.20.110.10">
    <property type="entry name" value="Histone H3 K4-specific methyltransferase SET7/9 N-terminal domain"/>
    <property type="match status" value="1"/>
</dbReference>
<keyword evidence="3" id="KW-1185">Reference proteome</keyword>
<accession>A0A0M8MM83</accession>
<dbReference type="STRING" id="1202724.AM493_19150"/>
<evidence type="ECO:0000313" key="3">
    <source>
        <dbReference type="Proteomes" id="UP000037755"/>
    </source>
</evidence>
<feature type="chain" id="PRO_5005818579" description="Preprotein translocase YidC" evidence="1">
    <location>
        <begin position="19"/>
        <end position="231"/>
    </location>
</feature>
<name>A0A0M8MM83_9FLAO</name>
<gene>
    <name evidence="2" type="ORF">AM493_19150</name>
</gene>
<dbReference type="EMBL" id="LIYD01000005">
    <property type="protein sequence ID" value="KOS08428.1"/>
    <property type="molecule type" value="Genomic_DNA"/>
</dbReference>
<evidence type="ECO:0000256" key="1">
    <source>
        <dbReference type="SAM" id="SignalP"/>
    </source>
</evidence>
<dbReference type="PANTHER" id="PTHR33706:SF1">
    <property type="entry name" value="TPR REPEAT PROTEIN"/>
    <property type="match status" value="1"/>
</dbReference>
<reference evidence="2 3" key="1">
    <citation type="submission" date="2015-08" db="EMBL/GenBank/DDBJ databases">
        <title>Whole genome sequence of Flavobacterium akiainvivens IK-1T, from decaying Wikstroemia oahuensis, an endemic Hawaiian shrub.</title>
        <authorList>
            <person name="Wan X."/>
            <person name="Hou S."/>
            <person name="Saito J."/>
            <person name="Donachie S."/>
        </authorList>
    </citation>
    <scope>NUCLEOTIDE SEQUENCE [LARGE SCALE GENOMIC DNA]</scope>
    <source>
        <strain evidence="2 3">IK-1</strain>
    </source>
</reference>
<evidence type="ECO:0008006" key="4">
    <source>
        <dbReference type="Google" id="ProtNLM"/>
    </source>
</evidence>
<dbReference type="Pfam" id="PF07661">
    <property type="entry name" value="MORN_2"/>
    <property type="match status" value="2"/>
</dbReference>
<dbReference type="RefSeq" id="WP_054410426.1">
    <property type="nucleotide sequence ID" value="NZ_FOYA01000002.1"/>
</dbReference>
<dbReference type="SUPFAM" id="SSF82185">
    <property type="entry name" value="Histone H3 K4-specific methyltransferase SET7/9 N-terminal domain"/>
    <property type="match status" value="2"/>
</dbReference>
<dbReference type="PATRIC" id="fig|1202724.3.peg.3970"/>
<comment type="caution">
    <text evidence="2">The sequence shown here is derived from an EMBL/GenBank/DDBJ whole genome shotgun (WGS) entry which is preliminary data.</text>
</comment>
<dbReference type="AlphaFoldDB" id="A0A0M8MM83"/>
<dbReference type="Gene3D" id="3.90.930.1">
    <property type="match status" value="1"/>
</dbReference>
<sequence length="231" mass="26234">MKLRLVTALLLLASAAFAQNQNDAAGKRHGQWKGTYESKRTRYEGTFDHGKETGTFKFYNDDAKSTLAATRVFNADGSCYTTFFDANGKKVNEGKEVNKEREGEWKMYFKGKDMVMQLENYKAGKLEGLTKIFYDNGKVAEEISYKNGLRNGSYKKYMSTGKLKEESTYKDNKLHGAATFYDDAGALAAKGQYTENVKSGKWLYYKNGKVEKTVDESNNKIQLQHTKRKSE</sequence>
<protein>
    <recommendedName>
        <fullName evidence="4">Preprotein translocase YidC</fullName>
    </recommendedName>
</protein>
<organism evidence="2 3">
    <name type="scientific">Flavobacterium akiainvivens</name>
    <dbReference type="NCBI Taxonomy" id="1202724"/>
    <lineage>
        <taxon>Bacteria</taxon>
        <taxon>Pseudomonadati</taxon>
        <taxon>Bacteroidota</taxon>
        <taxon>Flavobacteriia</taxon>
        <taxon>Flavobacteriales</taxon>
        <taxon>Flavobacteriaceae</taxon>
        <taxon>Flavobacterium</taxon>
    </lineage>
</organism>
<dbReference type="Proteomes" id="UP000037755">
    <property type="component" value="Unassembled WGS sequence"/>
</dbReference>
<dbReference type="OrthoDB" id="9785122at2"/>
<dbReference type="PANTHER" id="PTHR33706">
    <property type="entry name" value="MORN VARIANT REPEAT PROTEIN"/>
    <property type="match status" value="1"/>
</dbReference>
<proteinExistence type="predicted"/>
<dbReference type="InterPro" id="IPR011652">
    <property type="entry name" value="MORN_2"/>
</dbReference>
<evidence type="ECO:0000313" key="2">
    <source>
        <dbReference type="EMBL" id="KOS08428.1"/>
    </source>
</evidence>
<feature type="signal peptide" evidence="1">
    <location>
        <begin position="1"/>
        <end position="18"/>
    </location>
</feature>